<keyword evidence="3" id="KW-1185">Reference proteome</keyword>
<sequence>MSENPDDPGEGGGRIRSTTAGSLIGTALVGLVLGWLLKPVSIRLGGTAPTVGWLPVLALAFVALVMVSVAWSTHRSLHRRHERLQPHLAVNRLVLAKSCSLAGALVAGGYLGYALSWLGLTDAELAHQRMVHALVGGLAGGALVAGSLLLERACRVGPDE</sequence>
<dbReference type="Proteomes" id="UP000683575">
    <property type="component" value="Chromosome"/>
</dbReference>
<dbReference type="RefSeq" id="WP_216938756.1">
    <property type="nucleotide sequence ID" value="NZ_CP077062.1"/>
</dbReference>
<keyword evidence="1" id="KW-1133">Transmembrane helix</keyword>
<protein>
    <submittedName>
        <fullName evidence="2">DUF3180 domain-containing protein</fullName>
    </submittedName>
</protein>
<keyword evidence="1" id="KW-0472">Membrane</keyword>
<dbReference type="Pfam" id="PF11377">
    <property type="entry name" value="DUF3180"/>
    <property type="match status" value="1"/>
</dbReference>
<reference evidence="2" key="1">
    <citation type="submission" date="2021-06" db="EMBL/GenBank/DDBJ databases">
        <title>Complete genome sequence of Nocardioides sp. G188.</title>
        <authorList>
            <person name="Im W.-T."/>
        </authorList>
    </citation>
    <scope>NUCLEOTIDE SEQUENCE</scope>
    <source>
        <strain evidence="2">G188</strain>
    </source>
</reference>
<evidence type="ECO:0000313" key="3">
    <source>
        <dbReference type="Proteomes" id="UP000683575"/>
    </source>
</evidence>
<dbReference type="KEGG" id="nps:KRR39_17480"/>
<feature type="transmembrane region" description="Helical" evidence="1">
    <location>
        <begin position="52"/>
        <end position="73"/>
    </location>
</feature>
<dbReference type="AlphaFoldDB" id="A0A975SXH2"/>
<dbReference type="InterPro" id="IPR021517">
    <property type="entry name" value="DUF3180"/>
</dbReference>
<evidence type="ECO:0000256" key="1">
    <source>
        <dbReference type="SAM" id="Phobius"/>
    </source>
</evidence>
<feature type="transmembrane region" description="Helical" evidence="1">
    <location>
        <begin position="130"/>
        <end position="150"/>
    </location>
</feature>
<accession>A0A975SXH2</accession>
<organism evidence="2 3">
    <name type="scientific">Nocardioides panacis</name>
    <dbReference type="NCBI Taxonomy" id="2849501"/>
    <lineage>
        <taxon>Bacteria</taxon>
        <taxon>Bacillati</taxon>
        <taxon>Actinomycetota</taxon>
        <taxon>Actinomycetes</taxon>
        <taxon>Propionibacteriales</taxon>
        <taxon>Nocardioidaceae</taxon>
        <taxon>Nocardioides</taxon>
    </lineage>
</organism>
<dbReference type="EMBL" id="CP077062">
    <property type="protein sequence ID" value="QWZ07245.1"/>
    <property type="molecule type" value="Genomic_DNA"/>
</dbReference>
<feature type="transmembrane region" description="Helical" evidence="1">
    <location>
        <begin position="20"/>
        <end position="37"/>
    </location>
</feature>
<proteinExistence type="predicted"/>
<name>A0A975SXH2_9ACTN</name>
<feature type="transmembrane region" description="Helical" evidence="1">
    <location>
        <begin position="94"/>
        <end position="118"/>
    </location>
</feature>
<gene>
    <name evidence="2" type="ORF">KRR39_17480</name>
</gene>
<keyword evidence="1" id="KW-0812">Transmembrane</keyword>
<evidence type="ECO:0000313" key="2">
    <source>
        <dbReference type="EMBL" id="QWZ07245.1"/>
    </source>
</evidence>